<comment type="caution">
    <text evidence="2">The sequence shown here is derived from an EMBL/GenBank/DDBJ whole genome shotgun (WGS) entry which is preliminary data.</text>
</comment>
<evidence type="ECO:0000256" key="1">
    <source>
        <dbReference type="SAM" id="MobiDB-lite"/>
    </source>
</evidence>
<feature type="region of interest" description="Disordered" evidence="1">
    <location>
        <begin position="20"/>
        <end position="102"/>
    </location>
</feature>
<name>A0AAW1KNU1_POPJA</name>
<reference evidence="2 3" key="1">
    <citation type="journal article" date="2024" name="BMC Genomics">
        <title>De novo assembly and annotation of Popillia japonica's genome with initial clues to its potential as an invasive pest.</title>
        <authorList>
            <person name="Cucini C."/>
            <person name="Boschi S."/>
            <person name="Funari R."/>
            <person name="Cardaioli E."/>
            <person name="Iannotti N."/>
            <person name="Marturano G."/>
            <person name="Paoli F."/>
            <person name="Bruttini M."/>
            <person name="Carapelli A."/>
            <person name="Frati F."/>
            <person name="Nardi F."/>
        </authorList>
    </citation>
    <scope>NUCLEOTIDE SEQUENCE [LARGE SCALE GENOMIC DNA]</scope>
    <source>
        <strain evidence="2">DMR45628</strain>
    </source>
</reference>
<sequence length="102" mass="11706">MAKRKYLTAEELTRALEDSDDENYIFSDNDDEDGDFAVDNASDSEDDDQVCSDNEDEEGSNNSNYNTPIIEYVSKDQSINRSKMEQNGTQNREKQEKLHIIT</sequence>
<evidence type="ECO:0000313" key="3">
    <source>
        <dbReference type="Proteomes" id="UP001458880"/>
    </source>
</evidence>
<dbReference type="Proteomes" id="UP001458880">
    <property type="component" value="Unassembled WGS sequence"/>
</dbReference>
<proteinExistence type="predicted"/>
<dbReference type="EMBL" id="JASPKY010000207">
    <property type="protein sequence ID" value="KAK9720752.1"/>
    <property type="molecule type" value="Genomic_DNA"/>
</dbReference>
<feature type="compositionally biased region" description="Polar residues" evidence="1">
    <location>
        <begin position="75"/>
        <end position="90"/>
    </location>
</feature>
<dbReference type="AlphaFoldDB" id="A0AAW1KNU1"/>
<keyword evidence="3" id="KW-1185">Reference proteome</keyword>
<protein>
    <submittedName>
        <fullName evidence="2">Uncharacterized protein</fullName>
    </submittedName>
</protein>
<accession>A0AAW1KNU1</accession>
<evidence type="ECO:0000313" key="2">
    <source>
        <dbReference type="EMBL" id="KAK9720752.1"/>
    </source>
</evidence>
<feature type="compositionally biased region" description="Basic and acidic residues" evidence="1">
    <location>
        <begin position="91"/>
        <end position="102"/>
    </location>
</feature>
<feature type="compositionally biased region" description="Acidic residues" evidence="1">
    <location>
        <begin position="20"/>
        <end position="59"/>
    </location>
</feature>
<organism evidence="2 3">
    <name type="scientific">Popillia japonica</name>
    <name type="common">Japanese beetle</name>
    <dbReference type="NCBI Taxonomy" id="7064"/>
    <lineage>
        <taxon>Eukaryota</taxon>
        <taxon>Metazoa</taxon>
        <taxon>Ecdysozoa</taxon>
        <taxon>Arthropoda</taxon>
        <taxon>Hexapoda</taxon>
        <taxon>Insecta</taxon>
        <taxon>Pterygota</taxon>
        <taxon>Neoptera</taxon>
        <taxon>Endopterygota</taxon>
        <taxon>Coleoptera</taxon>
        <taxon>Polyphaga</taxon>
        <taxon>Scarabaeiformia</taxon>
        <taxon>Scarabaeidae</taxon>
        <taxon>Rutelinae</taxon>
        <taxon>Popillia</taxon>
    </lineage>
</organism>
<gene>
    <name evidence="2" type="ORF">QE152_g21890</name>
</gene>